<proteinExistence type="predicted"/>
<feature type="compositionally biased region" description="Low complexity" evidence="2">
    <location>
        <begin position="267"/>
        <end position="279"/>
    </location>
</feature>
<dbReference type="GeneID" id="85353986"/>
<feature type="coiled-coil region" evidence="1">
    <location>
        <begin position="85"/>
        <end position="124"/>
    </location>
</feature>
<reference evidence="3" key="1">
    <citation type="submission" date="2023-06" db="EMBL/GenBank/DDBJ databases">
        <authorList>
            <consortium name="Lawrence Berkeley National Laboratory"/>
            <person name="Ahrendt S."/>
            <person name="Sahu N."/>
            <person name="Indic B."/>
            <person name="Wong-Bajracharya J."/>
            <person name="Merenyi Z."/>
            <person name="Ke H.-M."/>
            <person name="Monk M."/>
            <person name="Kocsube S."/>
            <person name="Drula E."/>
            <person name="Lipzen A."/>
            <person name="Balint B."/>
            <person name="Henrissat B."/>
            <person name="Andreopoulos B."/>
            <person name="Martin F.M."/>
            <person name="Harder C.B."/>
            <person name="Rigling D."/>
            <person name="Ford K.L."/>
            <person name="Foster G.D."/>
            <person name="Pangilinan J."/>
            <person name="Papanicolaou A."/>
            <person name="Barry K."/>
            <person name="LaButti K."/>
            <person name="Viragh M."/>
            <person name="Koriabine M."/>
            <person name="Yan M."/>
            <person name="Riley R."/>
            <person name="Champramary S."/>
            <person name="Plett K.L."/>
            <person name="Tsai I.J."/>
            <person name="Slot J."/>
            <person name="Sipos G."/>
            <person name="Plett J."/>
            <person name="Nagy L.G."/>
            <person name="Grigoriev I.V."/>
        </authorList>
    </citation>
    <scope>NUCLEOTIDE SEQUENCE</scope>
    <source>
        <strain evidence="3">CCBAS 213</strain>
    </source>
</reference>
<feature type="compositionally biased region" description="Basic and acidic residues" evidence="2">
    <location>
        <begin position="399"/>
        <end position="411"/>
    </location>
</feature>
<evidence type="ECO:0000256" key="2">
    <source>
        <dbReference type="SAM" id="MobiDB-lite"/>
    </source>
</evidence>
<evidence type="ECO:0000313" key="3">
    <source>
        <dbReference type="EMBL" id="KAK0438504.1"/>
    </source>
</evidence>
<evidence type="ECO:0000313" key="4">
    <source>
        <dbReference type="Proteomes" id="UP001175211"/>
    </source>
</evidence>
<dbReference type="EMBL" id="JAUEPS010000097">
    <property type="protein sequence ID" value="KAK0438504.1"/>
    <property type="molecule type" value="Genomic_DNA"/>
</dbReference>
<dbReference type="AlphaFoldDB" id="A0AA39JBY5"/>
<protein>
    <submittedName>
        <fullName evidence="3">Uncharacterized protein</fullName>
    </submittedName>
</protein>
<organism evidence="3 4">
    <name type="scientific">Armillaria tabescens</name>
    <name type="common">Ringless honey mushroom</name>
    <name type="synonym">Agaricus tabescens</name>
    <dbReference type="NCBI Taxonomy" id="1929756"/>
    <lineage>
        <taxon>Eukaryota</taxon>
        <taxon>Fungi</taxon>
        <taxon>Dikarya</taxon>
        <taxon>Basidiomycota</taxon>
        <taxon>Agaricomycotina</taxon>
        <taxon>Agaricomycetes</taxon>
        <taxon>Agaricomycetidae</taxon>
        <taxon>Agaricales</taxon>
        <taxon>Marasmiineae</taxon>
        <taxon>Physalacriaceae</taxon>
        <taxon>Desarmillaria</taxon>
    </lineage>
</organism>
<keyword evidence="4" id="KW-1185">Reference proteome</keyword>
<feature type="compositionally biased region" description="Polar residues" evidence="2">
    <location>
        <begin position="248"/>
        <end position="257"/>
    </location>
</feature>
<gene>
    <name evidence="3" type="ORF">EV420DRAFT_1486679</name>
</gene>
<accession>A0AA39JBY5</accession>
<keyword evidence="1" id="KW-0175">Coiled coil</keyword>
<evidence type="ECO:0000256" key="1">
    <source>
        <dbReference type="SAM" id="Coils"/>
    </source>
</evidence>
<dbReference type="RefSeq" id="XP_060322948.1">
    <property type="nucleotide sequence ID" value="XM_060470438.1"/>
</dbReference>
<dbReference type="Proteomes" id="UP001175211">
    <property type="component" value="Unassembled WGS sequence"/>
</dbReference>
<name>A0AA39JBY5_ARMTA</name>
<sequence>MCAPKKFSEVKDQCIQMDLIPIFVQYQANHDAAGGILLCNNLLNKKHLPNCLPKEMVIFLYKRTTWLRNRFAVEVKKQCIAETMVSEVENNLSDVMLKNKKMQQKLLQKESEEVQLEFERLSNEDMKEKKTPLEEESPEAVKKLLKQMKVLFREIIKLLKVPGEFNPELYFLTIGANADNQSWSNFHENYQEHMTELFAKFLASAFPVDAVGPNEMEELNYKGDEENMAHCASSVLSSLAGELKNISAKTGNSQNHNNGEKSSIDIASPASTSPTSPSPDFNMDAPHTEDIDPEVTTSAVSHPYSDDQNQSLNPSLSLLQQNPLLNPSLLQQDSVPACTTPQSSFPQLTLHLLSSPVLINGVVPHPLCVEMGGGELINAGTDEAACNKRATEATGATAHEGERSQGNDKGRGKVSGGDAMDSADVIDDEDSSTTTKENHCPSQGRKPPQSLSMSRWLEEADAVLRSCDLSKEYTQCVDKWYKFELCVSFVEGRFDSLNQPLALSKSLNKKLSAVLPVLSCTDQKALINDTITWWNTLQNKSRQSAVTGELSRADYTGNMLKLKKKGKQAMLEGTSTMEVAGKK</sequence>
<feature type="region of interest" description="Disordered" evidence="2">
    <location>
        <begin position="392"/>
        <end position="452"/>
    </location>
</feature>
<feature type="region of interest" description="Disordered" evidence="2">
    <location>
        <begin position="248"/>
        <end position="314"/>
    </location>
</feature>
<comment type="caution">
    <text evidence="3">The sequence shown here is derived from an EMBL/GenBank/DDBJ whole genome shotgun (WGS) entry which is preliminary data.</text>
</comment>